<dbReference type="InterPro" id="IPR007159">
    <property type="entry name" value="SpoVT-AbrB_dom"/>
</dbReference>
<organism evidence="3 4">
    <name type="scientific">Paenibacillus residui</name>
    <dbReference type="NCBI Taxonomy" id="629724"/>
    <lineage>
        <taxon>Bacteria</taxon>
        <taxon>Bacillati</taxon>
        <taxon>Bacillota</taxon>
        <taxon>Bacilli</taxon>
        <taxon>Bacillales</taxon>
        <taxon>Paenibacillaceae</taxon>
        <taxon>Paenibacillus</taxon>
    </lineage>
</organism>
<dbReference type="NCBIfam" id="TIGR01439">
    <property type="entry name" value="lp_hng_hel_AbrB"/>
    <property type="match status" value="1"/>
</dbReference>
<dbReference type="SUPFAM" id="SSF89447">
    <property type="entry name" value="AbrB/MazE/MraZ-like"/>
    <property type="match status" value="1"/>
</dbReference>
<proteinExistence type="predicted"/>
<keyword evidence="1 3" id="KW-0238">DNA-binding</keyword>
<evidence type="ECO:0000313" key="3">
    <source>
        <dbReference type="EMBL" id="MFD0868803.1"/>
    </source>
</evidence>
<evidence type="ECO:0000259" key="2">
    <source>
        <dbReference type="PROSITE" id="PS51740"/>
    </source>
</evidence>
<dbReference type="PROSITE" id="PS51740">
    <property type="entry name" value="SPOVT_ABRB"/>
    <property type="match status" value="1"/>
</dbReference>
<sequence>MKSTGIVRKVDELGRIVIPMELRKSLGISEKDPMEIFVDGDQIILRKYAPGCVFTGDTTDLVSYQGKLVSRRAIQEMSKIK</sequence>
<dbReference type="Gene3D" id="2.10.260.10">
    <property type="match status" value="1"/>
</dbReference>
<feature type="domain" description="SpoVT-AbrB" evidence="2">
    <location>
        <begin position="5"/>
        <end position="50"/>
    </location>
</feature>
<dbReference type="InterPro" id="IPR037914">
    <property type="entry name" value="SpoVT-AbrB_sf"/>
</dbReference>
<accession>A0ABW3D923</accession>
<dbReference type="Proteomes" id="UP001597120">
    <property type="component" value="Unassembled WGS sequence"/>
</dbReference>
<dbReference type="PANTHER" id="PTHR36432:SF4">
    <property type="entry name" value="TRANSITION STATE REGULATOR ABH-RELATED"/>
    <property type="match status" value="1"/>
</dbReference>
<dbReference type="InterPro" id="IPR052731">
    <property type="entry name" value="B_subtilis_Trans_State_Reg"/>
</dbReference>
<dbReference type="SMART" id="SM00966">
    <property type="entry name" value="SpoVT_AbrB"/>
    <property type="match status" value="1"/>
</dbReference>
<reference evidence="4" key="1">
    <citation type="journal article" date="2019" name="Int. J. Syst. Evol. Microbiol.">
        <title>The Global Catalogue of Microorganisms (GCM) 10K type strain sequencing project: providing services to taxonomists for standard genome sequencing and annotation.</title>
        <authorList>
            <consortium name="The Broad Institute Genomics Platform"/>
            <consortium name="The Broad Institute Genome Sequencing Center for Infectious Disease"/>
            <person name="Wu L."/>
            <person name="Ma J."/>
        </authorList>
    </citation>
    <scope>NUCLEOTIDE SEQUENCE [LARGE SCALE GENOMIC DNA]</scope>
    <source>
        <strain evidence="4">CCUG 57263</strain>
    </source>
</reference>
<name>A0ABW3D923_9BACL</name>
<protein>
    <submittedName>
        <fullName evidence="3">AbrB/MazE/SpoVT family DNA-binding domain-containing protein</fullName>
    </submittedName>
</protein>
<dbReference type="RefSeq" id="WP_379286947.1">
    <property type="nucleotide sequence ID" value="NZ_JBHTIU010000023.1"/>
</dbReference>
<evidence type="ECO:0000256" key="1">
    <source>
        <dbReference type="PROSITE-ProRule" id="PRU01076"/>
    </source>
</evidence>
<dbReference type="Pfam" id="PF04014">
    <property type="entry name" value="MazE_antitoxin"/>
    <property type="match status" value="1"/>
</dbReference>
<dbReference type="PANTHER" id="PTHR36432">
    <property type="match status" value="1"/>
</dbReference>
<evidence type="ECO:0000313" key="4">
    <source>
        <dbReference type="Proteomes" id="UP001597120"/>
    </source>
</evidence>
<keyword evidence="4" id="KW-1185">Reference proteome</keyword>
<dbReference type="EMBL" id="JBHTIU010000023">
    <property type="protein sequence ID" value="MFD0868803.1"/>
    <property type="molecule type" value="Genomic_DNA"/>
</dbReference>
<dbReference type="GO" id="GO:0003677">
    <property type="term" value="F:DNA binding"/>
    <property type="evidence" value="ECO:0007669"/>
    <property type="project" value="UniProtKB-KW"/>
</dbReference>
<gene>
    <name evidence="3" type="ORF">ACFQ03_06545</name>
</gene>
<comment type="caution">
    <text evidence="3">The sequence shown here is derived from an EMBL/GenBank/DDBJ whole genome shotgun (WGS) entry which is preliminary data.</text>
</comment>